<feature type="domain" description="SWIM-type" evidence="8">
    <location>
        <begin position="489"/>
        <end position="522"/>
    </location>
</feature>
<evidence type="ECO:0000313" key="9">
    <source>
        <dbReference type="EMBL" id="OQV13937.1"/>
    </source>
</evidence>
<dbReference type="Pfam" id="PF04434">
    <property type="entry name" value="SWIM"/>
    <property type="match status" value="1"/>
</dbReference>
<evidence type="ECO:0000259" key="8">
    <source>
        <dbReference type="PROSITE" id="PS50966"/>
    </source>
</evidence>
<dbReference type="PROSITE" id="PS50966">
    <property type="entry name" value="ZF_SWIM"/>
    <property type="match status" value="1"/>
</dbReference>
<dbReference type="InterPro" id="IPR001841">
    <property type="entry name" value="Znf_RING"/>
</dbReference>
<dbReference type="Gene3D" id="3.40.390.10">
    <property type="entry name" value="Collagenase (Catalytic Domain)"/>
    <property type="match status" value="1"/>
</dbReference>
<feature type="region of interest" description="Disordered" evidence="5">
    <location>
        <begin position="192"/>
        <end position="274"/>
    </location>
</feature>
<dbReference type="InterPro" id="IPR039903">
    <property type="entry name" value="Zswim2"/>
</dbReference>
<dbReference type="GO" id="GO:0004222">
    <property type="term" value="F:metalloendopeptidase activity"/>
    <property type="evidence" value="ECO:0007669"/>
    <property type="project" value="InterPro"/>
</dbReference>
<dbReference type="GO" id="GO:0006508">
    <property type="term" value="P:proteolysis"/>
    <property type="evidence" value="ECO:0007669"/>
    <property type="project" value="InterPro"/>
</dbReference>
<dbReference type="InterPro" id="IPR024079">
    <property type="entry name" value="MetalloPept_cat_dom_sf"/>
</dbReference>
<feature type="compositionally biased region" description="Basic and acidic residues" evidence="5">
    <location>
        <begin position="106"/>
        <end position="126"/>
    </location>
</feature>
<reference evidence="10" key="1">
    <citation type="submission" date="2017-01" db="EMBL/GenBank/DDBJ databases">
        <title>Comparative genomics of anhydrobiosis in the tardigrade Hypsibius dujardini.</title>
        <authorList>
            <person name="Yoshida Y."/>
            <person name="Koutsovoulos G."/>
            <person name="Laetsch D."/>
            <person name="Stevens L."/>
            <person name="Kumar S."/>
            <person name="Horikawa D."/>
            <person name="Ishino K."/>
            <person name="Komine S."/>
            <person name="Tomita M."/>
            <person name="Blaxter M."/>
            <person name="Arakawa K."/>
        </authorList>
    </citation>
    <scope>NUCLEOTIDE SEQUENCE [LARGE SCALE GENOMIC DNA]</scope>
    <source>
        <strain evidence="10">Z151</strain>
    </source>
</reference>
<dbReference type="SUPFAM" id="SSF55486">
    <property type="entry name" value="Metalloproteases ('zincins'), catalytic domain"/>
    <property type="match status" value="1"/>
</dbReference>
<gene>
    <name evidence="9" type="ORF">BV898_11819</name>
</gene>
<keyword evidence="2" id="KW-0862">Zinc</keyword>
<comment type="caution">
    <text evidence="9">The sequence shown here is derived from an EMBL/GenBank/DDBJ whole genome shotgun (WGS) entry which is preliminary data.</text>
</comment>
<feature type="compositionally biased region" description="Basic and acidic residues" evidence="5">
    <location>
        <begin position="45"/>
        <end position="56"/>
    </location>
</feature>
<evidence type="ECO:0000256" key="5">
    <source>
        <dbReference type="SAM" id="MobiDB-lite"/>
    </source>
</evidence>
<dbReference type="PANTHER" id="PTHR21540:SF3">
    <property type="entry name" value="E3 UBIQUITIN-PROTEIN LIGASE ZSWIM2"/>
    <property type="match status" value="1"/>
</dbReference>
<keyword evidence="1 3" id="KW-0863">Zinc-finger</keyword>
<feature type="compositionally biased region" description="Basic and acidic residues" evidence="5">
    <location>
        <begin position="192"/>
        <end position="207"/>
    </location>
</feature>
<dbReference type="InterPro" id="IPR001590">
    <property type="entry name" value="Peptidase_M12B"/>
</dbReference>
<dbReference type="SUPFAM" id="SSF57850">
    <property type="entry name" value="RING/U-box"/>
    <property type="match status" value="1"/>
</dbReference>
<evidence type="ECO:0000259" key="7">
    <source>
        <dbReference type="PROSITE" id="PS50215"/>
    </source>
</evidence>
<feature type="domain" description="RING-type" evidence="6">
    <location>
        <begin position="580"/>
        <end position="628"/>
    </location>
</feature>
<accession>A0A1W0WFH8</accession>
<feature type="compositionally biased region" description="Polar residues" evidence="5">
    <location>
        <begin position="1"/>
        <end position="15"/>
    </location>
</feature>
<feature type="compositionally biased region" description="Polar residues" evidence="5">
    <location>
        <begin position="94"/>
        <end position="104"/>
    </location>
</feature>
<evidence type="ECO:0000313" key="10">
    <source>
        <dbReference type="Proteomes" id="UP000192578"/>
    </source>
</evidence>
<feature type="active site" evidence="4">
    <location>
        <position position="378"/>
    </location>
</feature>
<comment type="caution">
    <text evidence="4">Lacks conserved residue(s) required for the propagation of feature annotation.</text>
</comment>
<evidence type="ECO:0000259" key="6">
    <source>
        <dbReference type="PROSITE" id="PS50089"/>
    </source>
</evidence>
<evidence type="ECO:0000256" key="1">
    <source>
        <dbReference type="ARBA" id="ARBA00022771"/>
    </source>
</evidence>
<dbReference type="GO" id="GO:0008270">
    <property type="term" value="F:zinc ion binding"/>
    <property type="evidence" value="ECO:0007669"/>
    <property type="project" value="UniProtKB-KW"/>
</dbReference>
<proteinExistence type="predicted"/>
<feature type="domain" description="Peptidase M12B" evidence="7">
    <location>
        <begin position="343"/>
        <end position="440"/>
    </location>
</feature>
<feature type="region of interest" description="Disordered" evidence="5">
    <location>
        <begin position="293"/>
        <end position="314"/>
    </location>
</feature>
<name>A0A1W0WFH8_HYPEX</name>
<dbReference type="InterPro" id="IPR013083">
    <property type="entry name" value="Znf_RING/FYVE/PHD"/>
</dbReference>
<dbReference type="EMBL" id="MTYJ01000113">
    <property type="protein sequence ID" value="OQV13937.1"/>
    <property type="molecule type" value="Genomic_DNA"/>
</dbReference>
<evidence type="ECO:0000256" key="3">
    <source>
        <dbReference type="PROSITE-ProRule" id="PRU00175"/>
    </source>
</evidence>
<feature type="region of interest" description="Disordered" evidence="5">
    <location>
        <begin position="1"/>
        <end position="139"/>
    </location>
</feature>
<sequence length="862" mass="96945">MVRYKSSSKSSNTTEPPYEESDYPLEEHHGNPYEPLQTSTATTHDNGKPYENEQQEKPTIGSFAKTVPIVRTTSRKVGNPYENEHQRHPVTFVPLQTKNSSLPHKTTRDFGNRYKNEQRNEQRNEEQNEEQNEHTVAPYQLPQTTKRKIDNPYENEQQRIEQTVAPYKPPRARTVSVPRTTKRKFGNPYEDEQRTLRTTVHRPDTRKPLVPTTDKVTYRPYGSKEEEENTNIDPYSPDQDEEKNKGIDHPYASKPVIDAPKPARIIPPPVQRKGKWGKMLNNPYANEEPVVVPTTTTTTTTRKPTVAETSTTTTTRTITTATSSTTTTWVPDPFNPISAHAHGASYLGGYCKPKQFRCSIVYVNNLFSKNVPMQIAHEIMNSIGVRDDGDQNNCKPAGGEPQVMSHEAIAAALSEGVDVMPVWSLCARLQVKQMMKEDAPLITGRCLTPRPTETFRTVLSRYQDLGFGRDYDGVCGLVGGDAVAVGNREQVSLGETHQCDCPAFRKTQEPCLHICWLLMKKFKVRPENEMLFQKGLNESYLKSLFSIEKLHESKKIEKRRKQDQSGGRNKARVLTRDDECPICFDKFFQSLKGITQCSTCSNHVHIPCRNLWKRNGDSDTKDRCPYCRGNFGAGSPVHASLIPWKRSQTNKAATLPMEDSVTIHKVLPPSFTTECIKGYSLGAVEIDELPSYIPSSGRSHEWQAGDEMSSSFIQSSTSSLEFLKRPRLLTGKKVGELTIAGRGLPQFNSCQEMTGPTRELACSRKPARSQRSVPNALTKAVSAIRHNQQVGTKGPTAVLGLAQTLGVIDIYDNREDSTRTQTSYVNHHPIRNVLRQSGLPVRTSLSETMHRFPHRASGLARI</sequence>
<evidence type="ECO:0000256" key="2">
    <source>
        <dbReference type="ARBA" id="ARBA00022833"/>
    </source>
</evidence>
<keyword evidence="1 3" id="KW-0479">Metal-binding</keyword>
<dbReference type="OrthoDB" id="8062037at2759"/>
<dbReference type="PROSITE" id="PS50089">
    <property type="entry name" value="ZF_RING_2"/>
    <property type="match status" value="1"/>
</dbReference>
<dbReference type="Gene3D" id="3.30.40.10">
    <property type="entry name" value="Zinc/RING finger domain, C3HC4 (zinc finger)"/>
    <property type="match status" value="1"/>
</dbReference>
<dbReference type="InterPro" id="IPR007527">
    <property type="entry name" value="Znf_SWIM"/>
</dbReference>
<keyword evidence="10" id="KW-1185">Reference proteome</keyword>
<dbReference type="AlphaFoldDB" id="A0A1W0WFH8"/>
<dbReference type="Proteomes" id="UP000192578">
    <property type="component" value="Unassembled WGS sequence"/>
</dbReference>
<protein>
    <submittedName>
        <fullName evidence="9">E3 ubiquitin-protein ligase Zswim2</fullName>
    </submittedName>
</protein>
<organism evidence="9 10">
    <name type="scientific">Hypsibius exemplaris</name>
    <name type="common">Freshwater tardigrade</name>
    <dbReference type="NCBI Taxonomy" id="2072580"/>
    <lineage>
        <taxon>Eukaryota</taxon>
        <taxon>Metazoa</taxon>
        <taxon>Ecdysozoa</taxon>
        <taxon>Tardigrada</taxon>
        <taxon>Eutardigrada</taxon>
        <taxon>Parachela</taxon>
        <taxon>Hypsibioidea</taxon>
        <taxon>Hypsibiidae</taxon>
        <taxon>Hypsibius</taxon>
    </lineage>
</organism>
<dbReference type="PANTHER" id="PTHR21540">
    <property type="entry name" value="RING FINGER AND SWIM DOMAIN-CONTAINING PROTEIN 2"/>
    <property type="match status" value="1"/>
</dbReference>
<evidence type="ECO:0000256" key="4">
    <source>
        <dbReference type="PROSITE-ProRule" id="PRU00276"/>
    </source>
</evidence>
<dbReference type="PROSITE" id="PS50215">
    <property type="entry name" value="ADAM_MEPRO"/>
    <property type="match status" value="1"/>
</dbReference>
<dbReference type="GO" id="GO:0061630">
    <property type="term" value="F:ubiquitin protein ligase activity"/>
    <property type="evidence" value="ECO:0007669"/>
    <property type="project" value="InterPro"/>
</dbReference>